<dbReference type="EnsemblMetazoa" id="ISCW007969-RA">
    <property type="protein sequence ID" value="ISCW007969-PA"/>
    <property type="gene ID" value="ISCW007969"/>
</dbReference>
<dbReference type="EMBL" id="ABJB010697092">
    <property type="status" value="NOT_ANNOTATED_CDS"/>
    <property type="molecule type" value="Genomic_DNA"/>
</dbReference>
<name>B7PTG4_IXOSC</name>
<accession>B7PTG4</accession>
<dbReference type="Proteomes" id="UP000001555">
    <property type="component" value="Unassembled WGS sequence"/>
</dbReference>
<reference evidence="3" key="2">
    <citation type="submission" date="2020-05" db="UniProtKB">
        <authorList>
            <consortium name="EnsemblMetazoa"/>
        </authorList>
    </citation>
    <scope>IDENTIFICATION</scope>
    <source>
        <strain evidence="3">wikel</strain>
    </source>
</reference>
<keyword evidence="4" id="KW-1185">Reference proteome</keyword>
<evidence type="ECO:0000313" key="4">
    <source>
        <dbReference type="Proteomes" id="UP000001555"/>
    </source>
</evidence>
<proteinExistence type="predicted"/>
<dbReference type="AlphaFoldDB" id="B7PTG4"/>
<dbReference type="PaxDb" id="6945-B7PTG4"/>
<evidence type="ECO:0000313" key="3">
    <source>
        <dbReference type="EnsemblMetazoa" id="ISCW007969-PA"/>
    </source>
</evidence>
<protein>
    <recommendedName>
        <fullName evidence="5">Secreted protein</fullName>
    </recommendedName>
</protein>
<keyword evidence="1" id="KW-0732">Signal</keyword>
<dbReference type="InParanoid" id="B7PTG4"/>
<dbReference type="EMBL" id="DS785766">
    <property type="protein sequence ID" value="EEC09886.1"/>
    <property type="molecule type" value="Genomic_DNA"/>
</dbReference>
<feature type="chain" id="PRO_5014568119" description="Secreted protein" evidence="1">
    <location>
        <begin position="16"/>
        <end position="165"/>
    </location>
</feature>
<feature type="signal peptide" evidence="1">
    <location>
        <begin position="1"/>
        <end position="15"/>
    </location>
</feature>
<dbReference type="VEuPathDB" id="VectorBase:ISCW007969"/>
<dbReference type="VEuPathDB" id="VectorBase:ISCI007969"/>
<dbReference type="HOGENOM" id="CLU_1612648_0_0_1"/>
<reference evidence="2 4" key="1">
    <citation type="submission" date="2008-03" db="EMBL/GenBank/DDBJ databases">
        <title>Annotation of Ixodes scapularis.</title>
        <authorList>
            <consortium name="Ixodes scapularis Genome Project Consortium"/>
            <person name="Caler E."/>
            <person name="Hannick L.I."/>
            <person name="Bidwell S."/>
            <person name="Joardar V."/>
            <person name="Thiagarajan M."/>
            <person name="Amedeo P."/>
            <person name="Galinsky K.J."/>
            <person name="Schobel S."/>
            <person name="Inman J."/>
            <person name="Hostetler J."/>
            <person name="Miller J."/>
            <person name="Hammond M."/>
            <person name="Megy K."/>
            <person name="Lawson D."/>
            <person name="Kodira C."/>
            <person name="Sutton G."/>
            <person name="Meyer J."/>
            <person name="Hill C.A."/>
            <person name="Birren B."/>
            <person name="Nene V."/>
            <person name="Collins F."/>
            <person name="Alarcon-Chaidez F."/>
            <person name="Wikel S."/>
            <person name="Strausberg R."/>
        </authorList>
    </citation>
    <scope>NUCLEOTIDE SEQUENCE [LARGE SCALE GENOMIC DNA]</scope>
    <source>
        <strain evidence="4">Wikel</strain>
        <strain evidence="2">Wikel colony</strain>
    </source>
</reference>
<evidence type="ECO:0000256" key="1">
    <source>
        <dbReference type="SAM" id="SignalP"/>
    </source>
</evidence>
<sequence>MLPLLFLHNLLRAKACTCLEFLVHREARMCRGNASLSSLPPYCTSSDRICLLDGSFCSIGARRNLASKASQPAESRLARRPGVSPLGRVRRRKRRTDLPKLDCNERARNLAGVGYGRNSRNTLSSVALGGFETNPCSNCLQKKSSPKCVANKGGNGVSLLRFLLL</sequence>
<gene>
    <name evidence="2" type="ORF">IscW_ISCW007969</name>
</gene>
<evidence type="ECO:0008006" key="5">
    <source>
        <dbReference type="Google" id="ProtNLM"/>
    </source>
</evidence>
<evidence type="ECO:0000313" key="2">
    <source>
        <dbReference type="EMBL" id="EEC09886.1"/>
    </source>
</evidence>
<organism>
    <name type="scientific">Ixodes scapularis</name>
    <name type="common">Black-legged tick</name>
    <name type="synonym">Deer tick</name>
    <dbReference type="NCBI Taxonomy" id="6945"/>
    <lineage>
        <taxon>Eukaryota</taxon>
        <taxon>Metazoa</taxon>
        <taxon>Ecdysozoa</taxon>
        <taxon>Arthropoda</taxon>
        <taxon>Chelicerata</taxon>
        <taxon>Arachnida</taxon>
        <taxon>Acari</taxon>
        <taxon>Parasitiformes</taxon>
        <taxon>Ixodida</taxon>
        <taxon>Ixodoidea</taxon>
        <taxon>Ixodidae</taxon>
        <taxon>Ixodinae</taxon>
        <taxon>Ixodes</taxon>
    </lineage>
</organism>